<dbReference type="EMBL" id="CP007174">
    <property type="protein sequence ID" value="AIF82518.1"/>
    <property type="molecule type" value="Genomic_DNA"/>
</dbReference>
<dbReference type="GO" id="GO:0070897">
    <property type="term" value="P:transcription preinitiation complex assembly"/>
    <property type="evidence" value="ECO:0007669"/>
    <property type="project" value="InterPro"/>
</dbReference>
<keyword evidence="5" id="KW-0862">Zinc</keyword>
<evidence type="ECO:0000256" key="6">
    <source>
        <dbReference type="SAM" id="Phobius"/>
    </source>
</evidence>
<keyword evidence="6" id="KW-1133">Transmembrane helix</keyword>
<evidence type="ECO:0000259" key="7">
    <source>
        <dbReference type="PROSITE" id="PS51134"/>
    </source>
</evidence>
<keyword evidence="5" id="KW-0479">Metal-binding</keyword>
<dbReference type="InterPro" id="IPR036915">
    <property type="entry name" value="Cyclin-like_sf"/>
</dbReference>
<dbReference type="InterPro" id="IPR013763">
    <property type="entry name" value="Cyclin-like_dom"/>
</dbReference>
<sequence>MQTTLVCFACGNELLISDQESGEIVCGYCGVVLAEREEDLAHDARTFFDDFKDGRRTGPRYSLSQNNKGFSTKMGRRIYVSGTLPEGSSIKLRDFGRIKVWDSRIRNSHEKGLRPAFHYLQGIRENLGLPDAVVERSAYFIRKASELGLTKGRTIVSITAASVYLACRESETPRSLAEVAKASNTDRRRLSKDYRLLLRTFNENLPVTSMSRCVTKIANMVGVSESKKRQAIELVNALESVGVSTGKSPLGFAASVIYLVCKNTNEERTQKLLAEVAGVTEVTIRNRYAELVKLITSRKVLVFDASLLSILAPVSVYLVVIAQHMWRHLPVIAH</sequence>
<keyword evidence="3" id="KW-0805">Transcription regulation</keyword>
<feature type="domain" description="TFIIB-type" evidence="7">
    <location>
        <begin position="3"/>
        <end position="34"/>
    </location>
</feature>
<dbReference type="PANTHER" id="PTHR11618:SF13">
    <property type="entry name" value="TRANSCRIPTION INITIATION FACTOR IIB"/>
    <property type="match status" value="1"/>
</dbReference>
<protein>
    <submittedName>
        <fullName evidence="8">Transcription initiation factor TFIIIB, Brf1 subunit/transcription initiation factor TFIIB</fullName>
    </submittedName>
</protein>
<dbReference type="HOGENOM" id="CLU_043736_0_1_2"/>
<feature type="transmembrane region" description="Helical" evidence="6">
    <location>
        <begin position="300"/>
        <end position="320"/>
    </location>
</feature>
<dbReference type="GO" id="GO:0003743">
    <property type="term" value="F:translation initiation factor activity"/>
    <property type="evidence" value="ECO:0007669"/>
    <property type="project" value="UniProtKB-KW"/>
</dbReference>
<dbReference type="SUPFAM" id="SSF57783">
    <property type="entry name" value="Zinc beta-ribbon"/>
    <property type="match status" value="1"/>
</dbReference>
<dbReference type="STRING" id="1459636.NTE_00436"/>
<dbReference type="PROSITE" id="PS51134">
    <property type="entry name" value="ZF_TFIIB"/>
    <property type="match status" value="1"/>
</dbReference>
<dbReference type="Gene3D" id="1.10.472.170">
    <property type="match status" value="1"/>
</dbReference>
<dbReference type="GO" id="GO:0097550">
    <property type="term" value="C:transcription preinitiation complex"/>
    <property type="evidence" value="ECO:0007669"/>
    <property type="project" value="TreeGrafter"/>
</dbReference>
<dbReference type="SUPFAM" id="SSF47954">
    <property type="entry name" value="Cyclin-like"/>
    <property type="match status" value="2"/>
</dbReference>
<keyword evidence="5" id="KW-0863">Zinc-finger</keyword>
<evidence type="ECO:0000313" key="9">
    <source>
        <dbReference type="Proteomes" id="UP000028194"/>
    </source>
</evidence>
<dbReference type="InterPro" id="IPR013137">
    <property type="entry name" value="Znf_TFIIB"/>
</dbReference>
<evidence type="ECO:0000256" key="3">
    <source>
        <dbReference type="ARBA" id="ARBA00023015"/>
    </source>
</evidence>
<keyword evidence="8" id="KW-0396">Initiation factor</keyword>
<evidence type="ECO:0000256" key="2">
    <source>
        <dbReference type="ARBA" id="ARBA00022737"/>
    </source>
</evidence>
<reference evidence="8 9" key="1">
    <citation type="journal article" date="2014" name="PLoS ONE">
        <title>Genome Sequence of Candidatus Nitrososphaera evergladensis from Group I.1b Enriched from Everglades Soil Reveals Novel Genomic Features of the Ammonia-Oxidizing Archaea.</title>
        <authorList>
            <person name="Zhalnina K.V."/>
            <person name="Dias R."/>
            <person name="Leonard M.T."/>
            <person name="Dorr de Quadros P."/>
            <person name="Camargo F.A."/>
            <person name="Drew J.C."/>
            <person name="Farmerie W.G."/>
            <person name="Daroub S.H."/>
            <person name="Triplett E.W."/>
        </authorList>
    </citation>
    <scope>NUCLEOTIDE SEQUENCE [LARGE SCALE GENOMIC DNA]</scope>
    <source>
        <strain evidence="8 9">SR1</strain>
    </source>
</reference>
<evidence type="ECO:0000313" key="8">
    <source>
        <dbReference type="EMBL" id="AIF82518.1"/>
    </source>
</evidence>
<keyword evidence="2" id="KW-0677">Repeat</keyword>
<dbReference type="SMART" id="SM00385">
    <property type="entry name" value="CYCLIN"/>
    <property type="match status" value="2"/>
</dbReference>
<keyword evidence="6" id="KW-0812">Transmembrane</keyword>
<organism evidence="8 9">
    <name type="scientific">Candidatus Nitrososphaera evergladensis SR1</name>
    <dbReference type="NCBI Taxonomy" id="1459636"/>
    <lineage>
        <taxon>Archaea</taxon>
        <taxon>Nitrososphaerota</taxon>
        <taxon>Nitrososphaeria</taxon>
        <taxon>Nitrososphaerales</taxon>
        <taxon>Nitrososphaeraceae</taxon>
        <taxon>Nitrososphaera</taxon>
    </lineage>
</organism>
<dbReference type="InterPro" id="IPR000812">
    <property type="entry name" value="TFIIB"/>
</dbReference>
<dbReference type="eggNOG" id="arCOG01981">
    <property type="taxonomic scope" value="Archaea"/>
</dbReference>
<evidence type="ECO:0000256" key="5">
    <source>
        <dbReference type="PROSITE-ProRule" id="PRU00469"/>
    </source>
</evidence>
<keyword evidence="6" id="KW-0472">Membrane</keyword>
<keyword evidence="9" id="KW-1185">Reference proteome</keyword>
<evidence type="ECO:0000256" key="4">
    <source>
        <dbReference type="ARBA" id="ARBA00023163"/>
    </source>
</evidence>
<dbReference type="GO" id="GO:0008270">
    <property type="term" value="F:zinc ion binding"/>
    <property type="evidence" value="ECO:0007669"/>
    <property type="project" value="UniProtKB-KW"/>
</dbReference>
<dbReference type="AlphaFoldDB" id="A0A075MMN0"/>
<accession>A0A075MMN0</accession>
<dbReference type="GO" id="GO:0017025">
    <property type="term" value="F:TBP-class protein binding"/>
    <property type="evidence" value="ECO:0007669"/>
    <property type="project" value="InterPro"/>
</dbReference>
<evidence type="ECO:0000256" key="1">
    <source>
        <dbReference type="ARBA" id="ARBA00010857"/>
    </source>
</evidence>
<dbReference type="InterPro" id="IPR013150">
    <property type="entry name" value="TFIIB_cyclin"/>
</dbReference>
<dbReference type="PANTHER" id="PTHR11618">
    <property type="entry name" value="TRANSCRIPTION INITIATION FACTOR IIB-RELATED"/>
    <property type="match status" value="1"/>
</dbReference>
<dbReference type="Proteomes" id="UP000028194">
    <property type="component" value="Chromosome"/>
</dbReference>
<gene>
    <name evidence="8" type="ORF">NTE_00436</name>
</gene>
<dbReference type="PRINTS" id="PR00685">
    <property type="entry name" value="TIFACTORIIB"/>
</dbReference>
<dbReference type="Pfam" id="PF00382">
    <property type="entry name" value="TFIIB"/>
    <property type="match status" value="2"/>
</dbReference>
<dbReference type="KEGG" id="nev:NTE_00436"/>
<dbReference type="Gene3D" id="1.10.472.10">
    <property type="entry name" value="Cyclin-like"/>
    <property type="match status" value="1"/>
</dbReference>
<keyword evidence="4" id="KW-0804">Transcription</keyword>
<name>A0A075MMN0_9ARCH</name>
<dbReference type="Pfam" id="PF08271">
    <property type="entry name" value="Zn_Ribbon_TF"/>
    <property type="match status" value="1"/>
</dbReference>
<proteinExistence type="inferred from homology"/>
<comment type="similarity">
    <text evidence="1">Belongs to the TFIIB family.</text>
</comment>
<keyword evidence="8" id="KW-0648">Protein biosynthesis</keyword>